<dbReference type="AlphaFoldDB" id="A0A5M6ZHW5"/>
<name>A0A5M6ZHW5_9PROT</name>
<evidence type="ECO:0000313" key="3">
    <source>
        <dbReference type="Proteomes" id="UP000325122"/>
    </source>
</evidence>
<gene>
    <name evidence="2" type="ORF">F1654_06180</name>
</gene>
<dbReference type="EMBL" id="VWOJ01000002">
    <property type="protein sequence ID" value="KAA5803394.1"/>
    <property type="molecule type" value="Genomic_DNA"/>
</dbReference>
<feature type="signal peptide" evidence="1">
    <location>
        <begin position="1"/>
        <end position="21"/>
    </location>
</feature>
<evidence type="ECO:0000313" key="2">
    <source>
        <dbReference type="EMBL" id="KAA5803394.1"/>
    </source>
</evidence>
<dbReference type="RefSeq" id="WP_150022662.1">
    <property type="nucleotide sequence ID" value="NZ_VWOJ01000002.1"/>
</dbReference>
<keyword evidence="3" id="KW-1185">Reference proteome</keyword>
<evidence type="ECO:0000256" key="1">
    <source>
        <dbReference type="SAM" id="SignalP"/>
    </source>
</evidence>
<reference evidence="2 3" key="1">
    <citation type="submission" date="2019-09" db="EMBL/GenBank/DDBJ databases">
        <authorList>
            <person name="Kevbrin V."/>
            <person name="Grouzdev D.S."/>
        </authorList>
    </citation>
    <scope>NUCLEOTIDE SEQUENCE [LARGE SCALE GENOMIC DNA]</scope>
    <source>
        <strain evidence="2 3">G-192</strain>
    </source>
</reference>
<accession>A0A5M6ZHW5</accession>
<keyword evidence="1" id="KW-0732">Signal</keyword>
<sequence length="157" mass="16908">MKYILACALAACAVFASQGQARSDESFTRFDESHMRAIAAALSHDIRDLRASERGYIAEMRTNEGLNYFLIASVCDERGCQGLHSIVTYMNETGLTPATVNQINIDRAAVKTTVEGDTVYFSRYDITDGGATVASLAASVSLTVTMARAIASDLAHD</sequence>
<organism evidence="2 3">
    <name type="scientific">Alkalicaulis satelles</name>
    <dbReference type="NCBI Taxonomy" id="2609175"/>
    <lineage>
        <taxon>Bacteria</taxon>
        <taxon>Pseudomonadati</taxon>
        <taxon>Pseudomonadota</taxon>
        <taxon>Alphaproteobacteria</taxon>
        <taxon>Maricaulales</taxon>
        <taxon>Maricaulaceae</taxon>
        <taxon>Alkalicaulis</taxon>
    </lineage>
</organism>
<proteinExistence type="predicted"/>
<protein>
    <submittedName>
        <fullName evidence="2">YbjN domain-containing protein</fullName>
    </submittedName>
</protein>
<dbReference type="Proteomes" id="UP000325122">
    <property type="component" value="Unassembled WGS sequence"/>
</dbReference>
<feature type="chain" id="PRO_5024273907" evidence="1">
    <location>
        <begin position="22"/>
        <end position="157"/>
    </location>
</feature>
<comment type="caution">
    <text evidence="2">The sequence shown here is derived from an EMBL/GenBank/DDBJ whole genome shotgun (WGS) entry which is preliminary data.</text>
</comment>